<accession>A0ABT4ZHZ4</accession>
<reference evidence="2" key="1">
    <citation type="submission" date="2022-12" db="EMBL/GenBank/DDBJ databases">
        <title>Paracoccus onchidii sp. nov., isolated from a marine invertebrate from the South China Sea.</title>
        <authorList>
            <person name="Xu S."/>
            <person name="Liu Z."/>
            <person name="Xu Y."/>
        </authorList>
    </citation>
    <scope>NUCLEOTIDE SEQUENCE</scope>
    <source>
        <strain evidence="2">Z330</strain>
    </source>
</reference>
<feature type="compositionally biased region" description="Basic and acidic residues" evidence="1">
    <location>
        <begin position="50"/>
        <end position="60"/>
    </location>
</feature>
<name>A0ABT4ZHZ4_9RHOB</name>
<proteinExistence type="predicted"/>
<dbReference type="Proteomes" id="UP001165641">
    <property type="component" value="Unassembled WGS sequence"/>
</dbReference>
<feature type="region of interest" description="Disordered" evidence="1">
    <location>
        <begin position="39"/>
        <end position="60"/>
    </location>
</feature>
<dbReference type="EMBL" id="JAQBIE010000024">
    <property type="protein sequence ID" value="MDB6178978.1"/>
    <property type="molecule type" value="Genomic_DNA"/>
</dbReference>
<protein>
    <recommendedName>
        <fullName evidence="4">GcrA cell cycle regulator</fullName>
    </recommendedName>
</protein>
<sequence length="123" mass="14047">MIDKDDLRAEWVKGTASKTLAEKYGVTYRAVNSAAKKMGLPGRAHASQLNRRENMRQAPRERDEKLLRALFLRNRGLTLKQIEQRVRVPVASLSVELLDIRKADIRESGEPKNAVLSSYWSQK</sequence>
<evidence type="ECO:0008006" key="4">
    <source>
        <dbReference type="Google" id="ProtNLM"/>
    </source>
</evidence>
<gene>
    <name evidence="2" type="ORF">PAF17_15915</name>
</gene>
<evidence type="ECO:0000256" key="1">
    <source>
        <dbReference type="SAM" id="MobiDB-lite"/>
    </source>
</evidence>
<dbReference type="RefSeq" id="WP_271890094.1">
    <property type="nucleotide sequence ID" value="NZ_JAQBIE010000024.1"/>
</dbReference>
<comment type="caution">
    <text evidence="2">The sequence shown here is derived from an EMBL/GenBank/DDBJ whole genome shotgun (WGS) entry which is preliminary data.</text>
</comment>
<keyword evidence="3" id="KW-1185">Reference proteome</keyword>
<evidence type="ECO:0000313" key="3">
    <source>
        <dbReference type="Proteomes" id="UP001165641"/>
    </source>
</evidence>
<evidence type="ECO:0000313" key="2">
    <source>
        <dbReference type="EMBL" id="MDB6178978.1"/>
    </source>
</evidence>
<organism evidence="2 3">
    <name type="scientific">Paracoccus onchidii</name>
    <dbReference type="NCBI Taxonomy" id="3017813"/>
    <lineage>
        <taxon>Bacteria</taxon>
        <taxon>Pseudomonadati</taxon>
        <taxon>Pseudomonadota</taxon>
        <taxon>Alphaproteobacteria</taxon>
        <taxon>Rhodobacterales</taxon>
        <taxon>Paracoccaceae</taxon>
        <taxon>Paracoccus</taxon>
    </lineage>
</organism>